<protein>
    <recommendedName>
        <fullName evidence="1">YgjP-like metallopeptidase domain-containing protein</fullName>
    </recommendedName>
</protein>
<dbReference type="PANTHER" id="PTHR30399:SF1">
    <property type="entry name" value="UTP PYROPHOSPHATASE"/>
    <property type="match status" value="1"/>
</dbReference>
<dbReference type="PANTHER" id="PTHR30399">
    <property type="entry name" value="UNCHARACTERIZED PROTEIN YGJP"/>
    <property type="match status" value="1"/>
</dbReference>
<proteinExistence type="predicted"/>
<organism evidence="2">
    <name type="scientific">marine metagenome</name>
    <dbReference type="NCBI Taxonomy" id="408172"/>
    <lineage>
        <taxon>unclassified sequences</taxon>
        <taxon>metagenomes</taxon>
        <taxon>ecological metagenomes</taxon>
    </lineage>
</organism>
<name>A0A382C6T4_9ZZZZ</name>
<dbReference type="InterPro" id="IPR002725">
    <property type="entry name" value="YgjP-like_metallopeptidase"/>
</dbReference>
<dbReference type="CDD" id="cd07344">
    <property type="entry name" value="M48_yhfN_like"/>
    <property type="match status" value="1"/>
</dbReference>
<gene>
    <name evidence="2" type="ORF">METZ01_LOCUS174640</name>
</gene>
<evidence type="ECO:0000313" key="2">
    <source>
        <dbReference type="EMBL" id="SVB21786.1"/>
    </source>
</evidence>
<accession>A0A382C6T4</accession>
<reference evidence="2" key="1">
    <citation type="submission" date="2018-05" db="EMBL/GenBank/DDBJ databases">
        <authorList>
            <person name="Lanie J.A."/>
            <person name="Ng W.-L."/>
            <person name="Kazmierczak K.M."/>
            <person name="Andrzejewski T.M."/>
            <person name="Davidsen T.M."/>
            <person name="Wayne K.J."/>
            <person name="Tettelin H."/>
            <person name="Glass J.I."/>
            <person name="Rusch D."/>
            <person name="Podicherti R."/>
            <person name="Tsui H.-C.T."/>
            <person name="Winkler M.E."/>
        </authorList>
    </citation>
    <scope>NUCLEOTIDE SEQUENCE</scope>
</reference>
<dbReference type="AlphaFoldDB" id="A0A382C6T4"/>
<dbReference type="EMBL" id="UINC01033079">
    <property type="protein sequence ID" value="SVB21786.1"/>
    <property type="molecule type" value="Genomic_DNA"/>
</dbReference>
<evidence type="ECO:0000259" key="1">
    <source>
        <dbReference type="Pfam" id="PF01863"/>
    </source>
</evidence>
<dbReference type="InterPro" id="IPR053136">
    <property type="entry name" value="UTP_pyrophosphatase-like"/>
</dbReference>
<feature type="domain" description="YgjP-like metallopeptidase" evidence="1">
    <location>
        <begin position="91"/>
        <end position="159"/>
    </location>
</feature>
<dbReference type="Gene3D" id="3.30.2010.10">
    <property type="entry name" value="Metalloproteases ('zincins'), catalytic domain"/>
    <property type="match status" value="1"/>
</dbReference>
<sequence>MSDKSGRLDELETRIIRSRKRRKTVQAREADGVIEILAPAVMSDEELLPYIKKLKERLGRRNQKDILDDYALEKRAKALNRKYFGGLLRWGSIRWTTNQNRRWGSCAPVNGSVRISHRLATMPGFVLDYVLIHELAHLIEANHGKQFWNLVYRYPKTERARGFLMGAGYENPE</sequence>
<dbReference type="Pfam" id="PF01863">
    <property type="entry name" value="YgjP-like"/>
    <property type="match status" value="1"/>
</dbReference>